<evidence type="ECO:0000256" key="4">
    <source>
        <dbReference type="ARBA" id="ARBA00023136"/>
    </source>
</evidence>
<evidence type="ECO:0000256" key="2">
    <source>
        <dbReference type="ARBA" id="ARBA00022692"/>
    </source>
</evidence>
<feature type="domain" description="ABC transmembrane type-1" evidence="6">
    <location>
        <begin position="1"/>
        <end position="91"/>
    </location>
</feature>
<dbReference type="Gene3D" id="1.20.1560.10">
    <property type="entry name" value="ABC transporter type 1, transmembrane domain"/>
    <property type="match status" value="1"/>
</dbReference>
<evidence type="ECO:0000259" key="6">
    <source>
        <dbReference type="PROSITE" id="PS50929"/>
    </source>
</evidence>
<comment type="caution">
    <text evidence="7">The sequence shown here is derived from an EMBL/GenBank/DDBJ whole genome shotgun (WGS) entry which is preliminary data.</text>
</comment>
<gene>
    <name evidence="7" type="ORF">JOF56_001153</name>
</gene>
<dbReference type="InterPro" id="IPR036640">
    <property type="entry name" value="ABC1_TM_sf"/>
</dbReference>
<keyword evidence="4 5" id="KW-0472">Membrane</keyword>
<dbReference type="EMBL" id="JAGINW010000001">
    <property type="protein sequence ID" value="MBP2320768.1"/>
    <property type="molecule type" value="Genomic_DNA"/>
</dbReference>
<reference evidence="7 8" key="1">
    <citation type="submission" date="2021-03" db="EMBL/GenBank/DDBJ databases">
        <title>Sequencing the genomes of 1000 actinobacteria strains.</title>
        <authorList>
            <person name="Klenk H.-P."/>
        </authorList>
    </citation>
    <scope>NUCLEOTIDE SEQUENCE [LARGE SCALE GENOMIC DNA]</scope>
    <source>
        <strain evidence="7 8">DSM 46670</strain>
    </source>
</reference>
<feature type="transmembrane region" description="Helical" evidence="5">
    <location>
        <begin position="37"/>
        <end position="59"/>
    </location>
</feature>
<evidence type="ECO:0000256" key="3">
    <source>
        <dbReference type="ARBA" id="ARBA00022989"/>
    </source>
</evidence>
<keyword evidence="8" id="KW-1185">Reference proteome</keyword>
<feature type="transmembrane region" description="Helical" evidence="5">
    <location>
        <begin position="7"/>
        <end position="31"/>
    </location>
</feature>
<comment type="subcellular location">
    <subcellularLocation>
        <location evidence="1">Cell membrane</location>
        <topology evidence="1">Multi-pass membrane protein</topology>
    </subcellularLocation>
</comment>
<dbReference type="Proteomes" id="UP001519332">
    <property type="component" value="Unassembled WGS sequence"/>
</dbReference>
<protein>
    <submittedName>
        <fullName evidence="7">ABC-type transport system involved in cytochrome bd biosynthesis fused ATPase/permease subunit</fullName>
    </submittedName>
</protein>
<name>A0ABS4TA61_9PSEU</name>
<accession>A0ABS4TA61</accession>
<evidence type="ECO:0000313" key="8">
    <source>
        <dbReference type="Proteomes" id="UP001519332"/>
    </source>
</evidence>
<organism evidence="7 8">
    <name type="scientific">Kibdelosporangium banguiense</name>
    <dbReference type="NCBI Taxonomy" id="1365924"/>
    <lineage>
        <taxon>Bacteria</taxon>
        <taxon>Bacillati</taxon>
        <taxon>Actinomycetota</taxon>
        <taxon>Actinomycetes</taxon>
        <taxon>Pseudonocardiales</taxon>
        <taxon>Pseudonocardiaceae</taxon>
        <taxon>Kibdelosporangium</taxon>
    </lineage>
</organism>
<dbReference type="SUPFAM" id="SSF90123">
    <property type="entry name" value="ABC transporter transmembrane region"/>
    <property type="match status" value="1"/>
</dbReference>
<proteinExistence type="predicted"/>
<evidence type="ECO:0000313" key="7">
    <source>
        <dbReference type="EMBL" id="MBP2320768.1"/>
    </source>
</evidence>
<evidence type="ECO:0000256" key="1">
    <source>
        <dbReference type="ARBA" id="ARBA00004651"/>
    </source>
</evidence>
<dbReference type="PROSITE" id="PS50929">
    <property type="entry name" value="ABC_TM1F"/>
    <property type="match status" value="1"/>
</dbReference>
<sequence>MDAVQDWLLRCIVPAFVAGCVGVVGLVVMGMVSGTGFWVLACGLMVMVLLPLLSAKLAARTARSSVEARVELAEHMVDLIHGAAELEVYGARCRPGLFRRRWCSVFLLGWKCFCR</sequence>
<keyword evidence="3 5" id="KW-1133">Transmembrane helix</keyword>
<keyword evidence="2 5" id="KW-0812">Transmembrane</keyword>
<evidence type="ECO:0000256" key="5">
    <source>
        <dbReference type="SAM" id="Phobius"/>
    </source>
</evidence>
<dbReference type="InterPro" id="IPR011527">
    <property type="entry name" value="ABC1_TM_dom"/>
</dbReference>